<organism evidence="2 3">
    <name type="scientific">Hyaloscypha variabilis (strain UAMH 11265 / GT02V1 / F)</name>
    <name type="common">Meliniomyces variabilis</name>
    <dbReference type="NCBI Taxonomy" id="1149755"/>
    <lineage>
        <taxon>Eukaryota</taxon>
        <taxon>Fungi</taxon>
        <taxon>Dikarya</taxon>
        <taxon>Ascomycota</taxon>
        <taxon>Pezizomycotina</taxon>
        <taxon>Leotiomycetes</taxon>
        <taxon>Helotiales</taxon>
        <taxon>Hyaloscyphaceae</taxon>
        <taxon>Hyaloscypha</taxon>
        <taxon>Hyaloscypha variabilis</taxon>
    </lineage>
</organism>
<feature type="compositionally biased region" description="Basic and acidic residues" evidence="1">
    <location>
        <begin position="173"/>
        <end position="186"/>
    </location>
</feature>
<reference evidence="2 3" key="1">
    <citation type="submission" date="2016-04" db="EMBL/GenBank/DDBJ databases">
        <title>A degradative enzymes factory behind the ericoid mycorrhizal symbiosis.</title>
        <authorList>
            <consortium name="DOE Joint Genome Institute"/>
            <person name="Martino E."/>
            <person name="Morin E."/>
            <person name="Grelet G."/>
            <person name="Kuo A."/>
            <person name="Kohler A."/>
            <person name="Daghino S."/>
            <person name="Barry K."/>
            <person name="Choi C."/>
            <person name="Cichocki N."/>
            <person name="Clum A."/>
            <person name="Copeland A."/>
            <person name="Hainaut M."/>
            <person name="Haridas S."/>
            <person name="Labutti K."/>
            <person name="Lindquist E."/>
            <person name="Lipzen A."/>
            <person name="Khouja H.-R."/>
            <person name="Murat C."/>
            <person name="Ohm R."/>
            <person name="Olson A."/>
            <person name="Spatafora J."/>
            <person name="Veneault-Fourrey C."/>
            <person name="Henrissat B."/>
            <person name="Grigoriev I."/>
            <person name="Martin F."/>
            <person name="Perotto S."/>
        </authorList>
    </citation>
    <scope>NUCLEOTIDE SEQUENCE [LARGE SCALE GENOMIC DNA]</scope>
    <source>
        <strain evidence="2 3">F</strain>
    </source>
</reference>
<accession>A0A2J6RRF0</accession>
<protein>
    <submittedName>
        <fullName evidence="2">Uncharacterized protein</fullName>
    </submittedName>
</protein>
<proteinExistence type="predicted"/>
<name>A0A2J6RRF0_HYAVF</name>
<feature type="region of interest" description="Disordered" evidence="1">
    <location>
        <begin position="173"/>
        <end position="192"/>
    </location>
</feature>
<evidence type="ECO:0000313" key="2">
    <source>
        <dbReference type="EMBL" id="PMD41101.1"/>
    </source>
</evidence>
<keyword evidence="3" id="KW-1185">Reference proteome</keyword>
<dbReference type="AlphaFoldDB" id="A0A2J6RRF0"/>
<dbReference type="EMBL" id="KZ613944">
    <property type="protein sequence ID" value="PMD41101.1"/>
    <property type="molecule type" value="Genomic_DNA"/>
</dbReference>
<sequence length="878" mass="101009">MANDEMDWDNFNWLGRGCRGSTYTSYFQISHLPNCAFDWGQDGYAGCSNHGGGLLCLSQPSRVKGLLMARGHFATSLYASLSRSQLDFDGPSTFGLEVSRWPYAYNPHSEENQGITQVRNVNKSTNVDVLGSEKGSSFRLGSMLDRGCFNYRWPVTEYYLDLHPNYDAIERENENRRAERKEDRLSSAHNASQPVHVGTCQTLSCAKDNIFYQVLRIEEMRAPVHDDYDASFPPESQIVLTIGGPVWFQSFNDGGHELRAGVGTMMRRASFRKAKNKTHNDDDDEQKIIDDSGPEPVETLRYWDNSQGGRGLEAKVYQLEDGEYKPVYMTKSPIEAENGLDYTDGRTSLTVYNAVIKLGDVDRPRLFGKAPAPRSATFLAAIRLFEGDEREDYWRPSALPTSRDLYNYVGVNPSCFHATGAMWERIVLDQRTAADPVLDPSVFNMIGRSLEKILQVDIIPATFEDDEEHGHRDSAALVSNLFVRGNVDLKSLFWKIRFLIRTHKFLSHVHKLNDSSIQNKGKSPAGTKNFQSIEEAQMYRIQIKIENVIRYLAKEFLEPSFRPSMMCLMPDDYKPGSSNYYYVMMTIWYVYRYFRKNEESPGLNFEWTSRLSKNRPYRQSRLFERNRLPPDQWTFPANDVENVPLLQWYHYGSLLKLCEHGVLPESWQEIGLSQKVSRLEEVAKMVSSKKLSSRKPYVADDEMFDRLSFLSPELGLENLMHRDVGIIESLSIKRIKERDFTRSLNPGWRPPDEEGSTTGPWEIYVLCHHSGLVVLMKEEQNKQEGGKEQVKADLETSMRNICTFLNAENTLVPCWEKVACKSPQELAPLGGNRRRGINIDHYTRKDHVSKAFGLQYCNRFRTNSSWWYHFRRVSKGRY</sequence>
<gene>
    <name evidence="2" type="ORF">L207DRAFT_320946</name>
</gene>
<dbReference type="OrthoDB" id="3546713at2759"/>
<dbReference type="Proteomes" id="UP000235786">
    <property type="component" value="Unassembled WGS sequence"/>
</dbReference>
<feature type="region of interest" description="Disordered" evidence="1">
    <location>
        <begin position="273"/>
        <end position="296"/>
    </location>
</feature>
<evidence type="ECO:0000313" key="3">
    <source>
        <dbReference type="Proteomes" id="UP000235786"/>
    </source>
</evidence>
<evidence type="ECO:0000256" key="1">
    <source>
        <dbReference type="SAM" id="MobiDB-lite"/>
    </source>
</evidence>